<dbReference type="AlphaFoldDB" id="A0AAV2FRN8"/>
<gene>
    <name evidence="1" type="ORF">LTRI10_LOCUS40775</name>
</gene>
<dbReference type="PANTHER" id="PTHR31635:SF196">
    <property type="entry name" value="REVERSE TRANSCRIPTASE DOMAIN-CONTAINING PROTEIN-RELATED"/>
    <property type="match status" value="1"/>
</dbReference>
<evidence type="ECO:0000313" key="2">
    <source>
        <dbReference type="Proteomes" id="UP001497516"/>
    </source>
</evidence>
<name>A0AAV2FRN8_9ROSI</name>
<reference evidence="1 2" key="1">
    <citation type="submission" date="2024-04" db="EMBL/GenBank/DDBJ databases">
        <authorList>
            <person name="Fracassetti M."/>
        </authorList>
    </citation>
    <scope>NUCLEOTIDE SEQUENCE [LARGE SCALE GENOMIC DNA]</scope>
</reference>
<proteinExistence type="predicted"/>
<keyword evidence="2" id="KW-1185">Reference proteome</keyword>
<dbReference type="PANTHER" id="PTHR31635">
    <property type="entry name" value="REVERSE TRANSCRIPTASE DOMAIN-CONTAINING PROTEIN-RELATED"/>
    <property type="match status" value="1"/>
</dbReference>
<evidence type="ECO:0008006" key="3">
    <source>
        <dbReference type="Google" id="ProtNLM"/>
    </source>
</evidence>
<sequence>MAEGIVDYYRHLLTETIVIRRFPASYSKRKLDAGVADVLTRPFSEVEVLAAIKRCNGWKAPGPDGFSIEFYKKRWDRMKGELMAAINELHIYDILPKSASHSFICLAPKRDVVEDVRDLRPISLLGSLTKS</sequence>
<dbReference type="Proteomes" id="UP001497516">
    <property type="component" value="Chromosome 7"/>
</dbReference>
<protein>
    <recommendedName>
        <fullName evidence="3">Reverse transcriptase</fullName>
    </recommendedName>
</protein>
<organism evidence="1 2">
    <name type="scientific">Linum trigynum</name>
    <dbReference type="NCBI Taxonomy" id="586398"/>
    <lineage>
        <taxon>Eukaryota</taxon>
        <taxon>Viridiplantae</taxon>
        <taxon>Streptophyta</taxon>
        <taxon>Embryophyta</taxon>
        <taxon>Tracheophyta</taxon>
        <taxon>Spermatophyta</taxon>
        <taxon>Magnoliopsida</taxon>
        <taxon>eudicotyledons</taxon>
        <taxon>Gunneridae</taxon>
        <taxon>Pentapetalae</taxon>
        <taxon>rosids</taxon>
        <taxon>fabids</taxon>
        <taxon>Malpighiales</taxon>
        <taxon>Linaceae</taxon>
        <taxon>Linum</taxon>
    </lineage>
</organism>
<dbReference type="EMBL" id="OZ034820">
    <property type="protein sequence ID" value="CAL1400662.1"/>
    <property type="molecule type" value="Genomic_DNA"/>
</dbReference>
<evidence type="ECO:0000313" key="1">
    <source>
        <dbReference type="EMBL" id="CAL1400662.1"/>
    </source>
</evidence>
<accession>A0AAV2FRN8</accession>